<dbReference type="InterPro" id="IPR001463">
    <property type="entry name" value="Na/Ala_symport"/>
</dbReference>
<reference evidence="9 10" key="1">
    <citation type="submission" date="2019-02" db="EMBL/GenBank/DDBJ databases">
        <title>Deep-cultivation of Planctomycetes and their phenomic and genomic characterization uncovers novel biology.</title>
        <authorList>
            <person name="Wiegand S."/>
            <person name="Jogler M."/>
            <person name="Boedeker C."/>
            <person name="Pinto D."/>
            <person name="Vollmers J."/>
            <person name="Rivas-Marin E."/>
            <person name="Kohn T."/>
            <person name="Peeters S.H."/>
            <person name="Heuer A."/>
            <person name="Rast P."/>
            <person name="Oberbeckmann S."/>
            <person name="Bunk B."/>
            <person name="Jeske O."/>
            <person name="Meyerdierks A."/>
            <person name="Storesund J.E."/>
            <person name="Kallscheuer N."/>
            <person name="Luecker S."/>
            <person name="Lage O.M."/>
            <person name="Pohl T."/>
            <person name="Merkel B.J."/>
            <person name="Hornburger P."/>
            <person name="Mueller R.-W."/>
            <person name="Bruemmer F."/>
            <person name="Labrenz M."/>
            <person name="Spormann A.M."/>
            <person name="Op den Camp H."/>
            <person name="Overmann J."/>
            <person name="Amann R."/>
            <person name="Jetten M.S.M."/>
            <person name="Mascher T."/>
            <person name="Medema M.H."/>
            <person name="Devos D.P."/>
            <person name="Kaster A.-K."/>
            <person name="Ovreas L."/>
            <person name="Rohde M."/>
            <person name="Galperin M.Y."/>
            <person name="Jogler C."/>
        </authorList>
    </citation>
    <scope>NUCLEOTIDE SEQUENCE [LARGE SCALE GENOMIC DNA]</scope>
    <source>
        <strain evidence="9 10">EC9</strain>
    </source>
</reference>
<dbReference type="GO" id="GO:0005886">
    <property type="term" value="C:plasma membrane"/>
    <property type="evidence" value="ECO:0007669"/>
    <property type="project" value="UniProtKB-SubCell"/>
</dbReference>
<evidence type="ECO:0000256" key="5">
    <source>
        <dbReference type="ARBA" id="ARBA00022692"/>
    </source>
</evidence>
<dbReference type="RefSeq" id="WP_246105873.1">
    <property type="nucleotide sequence ID" value="NZ_CP036261.1"/>
</dbReference>
<evidence type="ECO:0000313" key="10">
    <source>
        <dbReference type="Proteomes" id="UP000319557"/>
    </source>
</evidence>
<feature type="transmembrane region" description="Helical" evidence="8">
    <location>
        <begin position="388"/>
        <end position="408"/>
    </location>
</feature>
<keyword evidence="4 8" id="KW-1003">Cell membrane</keyword>
<keyword evidence="10" id="KW-1185">Reference proteome</keyword>
<organism evidence="9 10">
    <name type="scientific">Rosistilla ulvae</name>
    <dbReference type="NCBI Taxonomy" id="1930277"/>
    <lineage>
        <taxon>Bacteria</taxon>
        <taxon>Pseudomonadati</taxon>
        <taxon>Planctomycetota</taxon>
        <taxon>Planctomycetia</taxon>
        <taxon>Pirellulales</taxon>
        <taxon>Pirellulaceae</taxon>
        <taxon>Rosistilla</taxon>
    </lineage>
</organism>
<feature type="transmembrane region" description="Helical" evidence="8">
    <location>
        <begin position="481"/>
        <end position="503"/>
    </location>
</feature>
<dbReference type="AlphaFoldDB" id="A0A517M866"/>
<feature type="transmembrane region" description="Helical" evidence="8">
    <location>
        <begin position="83"/>
        <end position="108"/>
    </location>
</feature>
<feature type="transmembrane region" description="Helical" evidence="8">
    <location>
        <begin position="523"/>
        <end position="541"/>
    </location>
</feature>
<dbReference type="PANTHER" id="PTHR30330">
    <property type="entry name" value="AGSS FAMILY TRANSPORTER, SODIUM-ALANINE"/>
    <property type="match status" value="1"/>
</dbReference>
<name>A0A517M866_9BACT</name>
<keyword evidence="5 8" id="KW-0812">Transmembrane</keyword>
<dbReference type="PRINTS" id="PR00175">
    <property type="entry name" value="NAALASMPORT"/>
</dbReference>
<accession>A0A517M866</accession>
<dbReference type="PANTHER" id="PTHR30330:SF3">
    <property type="entry name" value="TRANSCRIPTIONAL REGULATOR, LRP FAMILY"/>
    <property type="match status" value="1"/>
</dbReference>
<evidence type="ECO:0000256" key="4">
    <source>
        <dbReference type="ARBA" id="ARBA00022475"/>
    </source>
</evidence>
<keyword evidence="8" id="KW-0769">Symport</keyword>
<dbReference type="Pfam" id="PF01235">
    <property type="entry name" value="Na_Ala_symp"/>
    <property type="match status" value="1"/>
</dbReference>
<feature type="transmembrane region" description="Helical" evidence="8">
    <location>
        <begin position="297"/>
        <end position="314"/>
    </location>
</feature>
<evidence type="ECO:0000256" key="7">
    <source>
        <dbReference type="ARBA" id="ARBA00023136"/>
    </source>
</evidence>
<feature type="transmembrane region" description="Helical" evidence="8">
    <location>
        <begin position="268"/>
        <end position="290"/>
    </location>
</feature>
<dbReference type="Proteomes" id="UP000319557">
    <property type="component" value="Chromosome"/>
</dbReference>
<feature type="transmembrane region" description="Helical" evidence="8">
    <location>
        <begin position="222"/>
        <end position="248"/>
    </location>
</feature>
<feature type="transmembrane region" description="Helical" evidence="8">
    <location>
        <begin position="334"/>
        <end position="350"/>
    </location>
</feature>
<proteinExistence type="inferred from homology"/>
<sequence length="586" mass="62758">MSLTYSRLRLPITTLLLMLCFTGMVIGQDDLPADPAAATATEVDIETIAAEPATDPPVSKKAAWVVAVDTWFGEHLVGPLATLFFYDFGTGVPFVVAWLLVAGIFLTLRMMFINIRGFWHAIRLTRGDYDDPADVGEVSHFQALATALSATVGLGNIGGVAVAIGLGGPGAAFWIFVVGFLGMSTKFAECTLGQLYRTNDSDGHTLGGPMRYLKAGLAEMRLGWLGMLLSTVFAILCIGASFGGGNAYQVSQSLSAIKTDVVFLQSYPWVYGLVMAMAVGVVIIGGIQSIGRVASKIVPLMCFAYFAAALWILFQNVSALPDAFALIVSSAFEPYAPLAGGAMGVLVIGIQRAAFSNEAGVGSAAIAHSAAKTNEPVSEGIVALLEPFIDTMVVCMVTALVLVVSGTYNPRIQDADSPDRFAFVETHSPETVVASVMGSVDPDQPLETQVDAARARLAHMVEHKEGAGMTLIAFRSSGFHWFGYILFAAVVLFAFSTCISWSYYGERCWVGLFGTRSSVLYKLLFVSFTFLGSIVTANNILEFSDLMILGMSLPNLLGVFLLSGVVKRALDKYWQKYRCGSLERIL</sequence>
<protein>
    <submittedName>
        <fullName evidence="9">Amino-acid carrier protein AlsT</fullName>
    </submittedName>
</protein>
<evidence type="ECO:0000256" key="6">
    <source>
        <dbReference type="ARBA" id="ARBA00022989"/>
    </source>
</evidence>
<evidence type="ECO:0000256" key="1">
    <source>
        <dbReference type="ARBA" id="ARBA00004651"/>
    </source>
</evidence>
<comment type="subcellular location">
    <subcellularLocation>
        <location evidence="1 8">Cell membrane</location>
        <topology evidence="1 8">Multi-pass membrane protein</topology>
    </subcellularLocation>
</comment>
<dbReference type="GO" id="GO:0005283">
    <property type="term" value="F:amino acid:sodium symporter activity"/>
    <property type="evidence" value="ECO:0007669"/>
    <property type="project" value="InterPro"/>
</dbReference>
<comment type="similarity">
    <text evidence="2 8">Belongs to the alanine or glycine:cation symporter (AGCS) (TC 2.A.25) family.</text>
</comment>
<dbReference type="KEGG" id="ruv:EC9_53080"/>
<evidence type="ECO:0000256" key="8">
    <source>
        <dbReference type="RuleBase" id="RU363064"/>
    </source>
</evidence>
<gene>
    <name evidence="9" type="primary">alsT</name>
    <name evidence="9" type="ORF">EC9_53080</name>
</gene>
<keyword evidence="7 8" id="KW-0472">Membrane</keyword>
<keyword evidence="6 8" id="KW-1133">Transmembrane helix</keyword>
<evidence type="ECO:0000256" key="3">
    <source>
        <dbReference type="ARBA" id="ARBA00022448"/>
    </source>
</evidence>
<feature type="transmembrane region" description="Helical" evidence="8">
    <location>
        <begin position="547"/>
        <end position="566"/>
    </location>
</feature>
<dbReference type="EMBL" id="CP036261">
    <property type="protein sequence ID" value="QDS91088.1"/>
    <property type="molecule type" value="Genomic_DNA"/>
</dbReference>
<dbReference type="NCBIfam" id="TIGR00835">
    <property type="entry name" value="agcS"/>
    <property type="match status" value="1"/>
</dbReference>
<evidence type="ECO:0000313" key="9">
    <source>
        <dbReference type="EMBL" id="QDS91088.1"/>
    </source>
</evidence>
<keyword evidence="3 8" id="KW-0813">Transport</keyword>
<evidence type="ECO:0000256" key="2">
    <source>
        <dbReference type="ARBA" id="ARBA00009261"/>
    </source>
</evidence>